<dbReference type="PANTHER" id="PTHR37422:SF13">
    <property type="entry name" value="LIPOPOLYSACCHARIDE BIOSYNTHESIS PROTEIN PA4999-RELATED"/>
    <property type="match status" value="1"/>
</dbReference>
<feature type="transmembrane region" description="Helical" evidence="5">
    <location>
        <begin position="236"/>
        <end position="260"/>
    </location>
</feature>
<evidence type="ECO:0000256" key="2">
    <source>
        <dbReference type="ARBA" id="ARBA00022692"/>
    </source>
</evidence>
<feature type="transmembrane region" description="Helical" evidence="5">
    <location>
        <begin position="90"/>
        <end position="107"/>
    </location>
</feature>
<dbReference type="InterPro" id="IPR051533">
    <property type="entry name" value="WaaL-like"/>
</dbReference>
<feature type="transmembrane region" description="Helical" evidence="5">
    <location>
        <begin position="28"/>
        <end position="45"/>
    </location>
</feature>
<reference evidence="8" key="1">
    <citation type="submission" date="2009-09" db="EMBL/GenBank/DDBJ databases">
        <title>The complete genome of Nakamurella multipartita DSM 44233.</title>
        <authorList>
            <consortium name="US DOE Joint Genome Institute (JGI-PGF)"/>
            <person name="Lucas S."/>
            <person name="Copeland A."/>
            <person name="Lapidus A."/>
            <person name="Glavina del Rio T."/>
            <person name="Dalin E."/>
            <person name="Tice H."/>
            <person name="Bruce D."/>
            <person name="Goodwin L."/>
            <person name="Pitluck S."/>
            <person name="Kyrpides N."/>
            <person name="Mavromatis K."/>
            <person name="Ivanova N."/>
            <person name="Ovchinnikova G."/>
            <person name="Sims D."/>
            <person name="Meincke L."/>
            <person name="Brettin T."/>
            <person name="Detter J.C."/>
            <person name="Han C."/>
            <person name="Larimer F."/>
            <person name="Land M."/>
            <person name="Hauser L."/>
            <person name="Markowitz V."/>
            <person name="Cheng J.-F."/>
            <person name="Hugenholtz P."/>
            <person name="Woyke T."/>
            <person name="Wu D."/>
            <person name="Klenk H.-P."/>
            <person name="Eisen J.A."/>
        </authorList>
    </citation>
    <scope>NUCLEOTIDE SEQUENCE [LARGE SCALE GENOMIC DNA]</scope>
    <source>
        <strain evidence="8">ATCC 700099 / DSM 44233 / CIP 104796 / JCM 9543 / NBRC 105858 / Y-104</strain>
    </source>
</reference>
<evidence type="ECO:0000256" key="5">
    <source>
        <dbReference type="SAM" id="Phobius"/>
    </source>
</evidence>
<dbReference type="HOGENOM" id="CLU_825917_0_0_11"/>
<feature type="transmembrane region" description="Helical" evidence="5">
    <location>
        <begin position="272"/>
        <end position="291"/>
    </location>
</feature>
<protein>
    <submittedName>
        <fullName evidence="7">O-antigen polymerase</fullName>
    </submittedName>
</protein>
<feature type="transmembrane region" description="Helical" evidence="5">
    <location>
        <begin position="297"/>
        <end position="313"/>
    </location>
</feature>
<sequence length="336" mass="35396" precursor="true">MLACAVLFAVLALSSLWSEAGEATWLQLMWIVLMLGVLCVVSAAAQLSPKVAVDTFMLLSAVTGIIFAVGGLVLGGSGARLAAFGGGPNVFARITGIGIIAAVFWMLRGKRGWPALLAFIPVMAVANILSGSRGALIGTVCGLLVVCVAFSWRTWLKFGLCTVVASPILFILYGQYGANVEKVVALRIVKLTFEEGYTSGRDTLWEHATSSMSENPVFGTGLGSFMTNNGFYTHNLFLQVGVDAGLLGLAVLTVALLVLVRGLWTKNTRSPVVLGPLAAGTTIFVASMVSGDHYDTRFFWAYLILACAAAGRIRSKTSGKAGACSSEPTEVPPHRI</sequence>
<evidence type="ECO:0000259" key="6">
    <source>
        <dbReference type="Pfam" id="PF04932"/>
    </source>
</evidence>
<keyword evidence="2 5" id="KW-0812">Transmembrane</keyword>
<evidence type="ECO:0000256" key="1">
    <source>
        <dbReference type="ARBA" id="ARBA00004141"/>
    </source>
</evidence>
<dbReference type="AlphaFoldDB" id="C8XCC2"/>
<keyword evidence="8" id="KW-1185">Reference proteome</keyword>
<dbReference type="InterPro" id="IPR007016">
    <property type="entry name" value="O-antigen_ligase-rel_domated"/>
</dbReference>
<accession>C8XCC2</accession>
<keyword evidence="3 5" id="KW-1133">Transmembrane helix</keyword>
<evidence type="ECO:0000256" key="3">
    <source>
        <dbReference type="ARBA" id="ARBA00022989"/>
    </source>
</evidence>
<evidence type="ECO:0000313" key="7">
    <source>
        <dbReference type="EMBL" id="ACV81516.1"/>
    </source>
</evidence>
<evidence type="ECO:0000256" key="4">
    <source>
        <dbReference type="ARBA" id="ARBA00023136"/>
    </source>
</evidence>
<dbReference type="KEGG" id="nml:Namu_5250"/>
<dbReference type="EMBL" id="CP001737">
    <property type="protein sequence ID" value="ACV81516.1"/>
    <property type="molecule type" value="Genomic_DNA"/>
</dbReference>
<feature type="domain" description="O-antigen ligase-related" evidence="6">
    <location>
        <begin position="122"/>
        <end position="252"/>
    </location>
</feature>
<dbReference type="InParanoid" id="C8XCC2"/>
<dbReference type="GO" id="GO:0016020">
    <property type="term" value="C:membrane"/>
    <property type="evidence" value="ECO:0007669"/>
    <property type="project" value="UniProtKB-SubCell"/>
</dbReference>
<name>C8XCC2_NAKMY</name>
<comment type="subcellular location">
    <subcellularLocation>
        <location evidence="1">Membrane</location>
        <topology evidence="1">Multi-pass membrane protein</topology>
    </subcellularLocation>
</comment>
<organism evidence="7 8">
    <name type="scientific">Nakamurella multipartita (strain ATCC 700099 / DSM 44233 / CIP 104796 / JCM 9543 / NBRC 105858 / Y-104)</name>
    <name type="common">Microsphaera multipartita</name>
    <dbReference type="NCBI Taxonomy" id="479431"/>
    <lineage>
        <taxon>Bacteria</taxon>
        <taxon>Bacillati</taxon>
        <taxon>Actinomycetota</taxon>
        <taxon>Actinomycetes</taxon>
        <taxon>Nakamurellales</taxon>
        <taxon>Nakamurellaceae</taxon>
        <taxon>Nakamurella</taxon>
    </lineage>
</organism>
<gene>
    <name evidence="7" type="ordered locus">Namu_5250</name>
</gene>
<dbReference type="eggNOG" id="COG3307">
    <property type="taxonomic scope" value="Bacteria"/>
</dbReference>
<reference evidence="7 8" key="2">
    <citation type="journal article" date="2010" name="Stand. Genomic Sci.">
        <title>Complete genome sequence of Nakamurella multipartita type strain (Y-104).</title>
        <authorList>
            <person name="Tice H."/>
            <person name="Mayilraj S."/>
            <person name="Sims D."/>
            <person name="Lapidus A."/>
            <person name="Nolan M."/>
            <person name="Lucas S."/>
            <person name="Glavina Del Rio T."/>
            <person name="Copeland A."/>
            <person name="Cheng J.F."/>
            <person name="Meincke L."/>
            <person name="Bruce D."/>
            <person name="Goodwin L."/>
            <person name="Pitluck S."/>
            <person name="Ivanova N."/>
            <person name="Mavromatis K."/>
            <person name="Ovchinnikova G."/>
            <person name="Pati A."/>
            <person name="Chen A."/>
            <person name="Palaniappan K."/>
            <person name="Land M."/>
            <person name="Hauser L."/>
            <person name="Chang Y.J."/>
            <person name="Jeffries C.D."/>
            <person name="Detter J.C."/>
            <person name="Brettin T."/>
            <person name="Rohde M."/>
            <person name="Goker M."/>
            <person name="Bristow J."/>
            <person name="Eisen J.A."/>
            <person name="Markowitz V."/>
            <person name="Hugenholtz P."/>
            <person name="Kyrpides N.C."/>
            <person name="Klenk H.P."/>
            <person name="Chen F."/>
        </authorList>
    </citation>
    <scope>NUCLEOTIDE SEQUENCE [LARGE SCALE GENOMIC DNA]</scope>
    <source>
        <strain evidence="8">ATCC 700099 / DSM 44233 / CIP 104796 / JCM 9543 / NBRC 105858 / Y-104</strain>
    </source>
</reference>
<keyword evidence="4 5" id="KW-0472">Membrane</keyword>
<feature type="transmembrane region" description="Helical" evidence="5">
    <location>
        <begin position="57"/>
        <end position="78"/>
    </location>
</feature>
<evidence type="ECO:0000313" key="8">
    <source>
        <dbReference type="Proteomes" id="UP000002218"/>
    </source>
</evidence>
<dbReference type="STRING" id="479431.Namu_5250"/>
<dbReference type="Proteomes" id="UP000002218">
    <property type="component" value="Chromosome"/>
</dbReference>
<proteinExistence type="predicted"/>
<feature type="transmembrane region" description="Helical" evidence="5">
    <location>
        <begin position="135"/>
        <end position="152"/>
    </location>
</feature>
<dbReference type="PANTHER" id="PTHR37422">
    <property type="entry name" value="TEICHURONIC ACID BIOSYNTHESIS PROTEIN TUAE"/>
    <property type="match status" value="1"/>
</dbReference>
<feature type="transmembrane region" description="Helical" evidence="5">
    <location>
        <begin position="112"/>
        <end position="129"/>
    </location>
</feature>
<dbReference type="Pfam" id="PF04932">
    <property type="entry name" value="Wzy_C"/>
    <property type="match status" value="1"/>
</dbReference>
<feature type="transmembrane region" description="Helical" evidence="5">
    <location>
        <begin position="159"/>
        <end position="176"/>
    </location>
</feature>